<dbReference type="Proteomes" id="UP000184387">
    <property type="component" value="Unassembled WGS sequence"/>
</dbReference>
<dbReference type="OrthoDB" id="7362462at2"/>
<dbReference type="RefSeq" id="WP_073136353.1">
    <property type="nucleotide sequence ID" value="NZ_FQZF01000018.1"/>
</dbReference>
<name>A0A1M6LDB1_9PROT</name>
<reference evidence="1 2" key="1">
    <citation type="submission" date="2016-11" db="EMBL/GenBank/DDBJ databases">
        <authorList>
            <person name="Jaros S."/>
            <person name="Januszkiewicz K."/>
            <person name="Wedrychowicz H."/>
        </authorList>
    </citation>
    <scope>NUCLEOTIDE SEQUENCE [LARGE SCALE GENOMIC DNA]</scope>
    <source>
        <strain evidence="1 2">DSM 14916</strain>
    </source>
</reference>
<dbReference type="STRING" id="198092.SAMN02745194_03133"/>
<evidence type="ECO:0000313" key="1">
    <source>
        <dbReference type="EMBL" id="SHJ69075.1"/>
    </source>
</evidence>
<organism evidence="1 2">
    <name type="scientific">Muricoccus roseus</name>
    <dbReference type="NCBI Taxonomy" id="198092"/>
    <lineage>
        <taxon>Bacteria</taxon>
        <taxon>Pseudomonadati</taxon>
        <taxon>Pseudomonadota</taxon>
        <taxon>Alphaproteobacteria</taxon>
        <taxon>Acetobacterales</taxon>
        <taxon>Roseomonadaceae</taxon>
        <taxon>Muricoccus</taxon>
    </lineage>
</organism>
<gene>
    <name evidence="1" type="ORF">SAMN02745194_03133</name>
</gene>
<evidence type="ECO:0000313" key="2">
    <source>
        <dbReference type="Proteomes" id="UP000184387"/>
    </source>
</evidence>
<dbReference type="AlphaFoldDB" id="A0A1M6LDB1"/>
<dbReference type="InterPro" id="IPR024400">
    <property type="entry name" value="DUF2635"/>
</dbReference>
<dbReference type="EMBL" id="FQZF01000018">
    <property type="protein sequence ID" value="SHJ69075.1"/>
    <property type="molecule type" value="Genomic_DNA"/>
</dbReference>
<evidence type="ECO:0008006" key="3">
    <source>
        <dbReference type="Google" id="ProtNLM"/>
    </source>
</evidence>
<proteinExistence type="predicted"/>
<accession>A0A1M6LDB1</accession>
<protein>
    <recommendedName>
        <fullName evidence="3">DUF2635 domain-containing protein</fullName>
    </recommendedName>
</protein>
<keyword evidence="2" id="KW-1185">Reference proteome</keyword>
<sequence>MYLKPKEGMSVPDPVLRDFLPPEGRLVEPSEHWTRIVRDGDAELVEQPAAPVDEGSDA</sequence>
<dbReference type="Pfam" id="PF10948">
    <property type="entry name" value="DUF2635"/>
    <property type="match status" value="1"/>
</dbReference>